<comment type="caution">
    <text evidence="1">The sequence shown here is derived from an EMBL/GenBank/DDBJ whole genome shotgun (WGS) entry which is preliminary data.</text>
</comment>
<reference evidence="1 2" key="1">
    <citation type="submission" date="2020-08" db="EMBL/GenBank/DDBJ databases">
        <title>Genomic Encyclopedia of Type Strains, Phase IV (KMG-IV): sequencing the most valuable type-strain genomes for metagenomic binning, comparative biology and taxonomic classification.</title>
        <authorList>
            <person name="Goeker M."/>
        </authorList>
    </citation>
    <scope>NUCLEOTIDE SEQUENCE [LARGE SCALE GENOMIC DNA]</scope>
    <source>
        <strain evidence="1 2">DSM 102238</strain>
    </source>
</reference>
<dbReference type="Proteomes" id="UP000542776">
    <property type="component" value="Unassembled WGS sequence"/>
</dbReference>
<dbReference type="EMBL" id="JACIEK010000003">
    <property type="protein sequence ID" value="MBB3997863.1"/>
    <property type="molecule type" value="Genomic_DNA"/>
</dbReference>
<proteinExistence type="predicted"/>
<evidence type="ECO:0000313" key="2">
    <source>
        <dbReference type="Proteomes" id="UP000542776"/>
    </source>
</evidence>
<evidence type="ECO:0000313" key="1">
    <source>
        <dbReference type="EMBL" id="MBB3997863.1"/>
    </source>
</evidence>
<dbReference type="AlphaFoldDB" id="A0A7W6H4A3"/>
<dbReference type="RefSeq" id="WP_183199419.1">
    <property type="nucleotide sequence ID" value="NZ_JACIEK010000003.1"/>
</dbReference>
<name>A0A7W6H4A3_9HYPH</name>
<organism evidence="1 2">
    <name type="scientific">Aureimonas pseudogalii</name>
    <dbReference type="NCBI Taxonomy" id="1744844"/>
    <lineage>
        <taxon>Bacteria</taxon>
        <taxon>Pseudomonadati</taxon>
        <taxon>Pseudomonadota</taxon>
        <taxon>Alphaproteobacteria</taxon>
        <taxon>Hyphomicrobiales</taxon>
        <taxon>Aurantimonadaceae</taxon>
        <taxon>Aureimonas</taxon>
    </lineage>
</organism>
<gene>
    <name evidence="1" type="ORF">GGR04_001701</name>
</gene>
<protein>
    <recommendedName>
        <fullName evidence="3">DNA-binding protein</fullName>
    </recommendedName>
</protein>
<keyword evidence="2" id="KW-1185">Reference proteome</keyword>
<evidence type="ECO:0008006" key="3">
    <source>
        <dbReference type="Google" id="ProtNLM"/>
    </source>
</evidence>
<accession>A0A7W6H4A3</accession>
<sequence length="204" mass="22218">MEDDAETTTRKYIRLTETEWAECEALWETGDATLAELADQYGVAVRTLQSRFERHGVVKGRAASALAADVRERVNEAMGDPGDLASRAIDIRELTFANAEKIERLIMAQLATAQTDPGAAYKAGTAIKTLSLAAGALQRLHDLKRSALGLSDSDVLGKEIPELVIRDITTTEIEIIQNGGEDDADIESEIITEAEARRERAFAS</sequence>